<dbReference type="InterPro" id="IPR001173">
    <property type="entry name" value="Glyco_trans_2-like"/>
</dbReference>
<gene>
    <name evidence="2" type="ORF">HED64_07685</name>
</gene>
<dbReference type="PANTHER" id="PTHR22916:SF3">
    <property type="entry name" value="UDP-GLCNAC:BETAGAL BETA-1,3-N-ACETYLGLUCOSAMINYLTRANSFERASE-LIKE PROTEIN 1"/>
    <property type="match status" value="1"/>
</dbReference>
<comment type="caution">
    <text evidence="2">The sequence shown here is derived from an EMBL/GenBank/DDBJ whole genome shotgun (WGS) entry which is preliminary data.</text>
</comment>
<dbReference type="PANTHER" id="PTHR22916">
    <property type="entry name" value="GLYCOSYLTRANSFERASE"/>
    <property type="match status" value="1"/>
</dbReference>
<dbReference type="Pfam" id="PF00535">
    <property type="entry name" value="Glycos_transf_2"/>
    <property type="match status" value="1"/>
</dbReference>
<keyword evidence="3" id="KW-1185">Reference proteome</keyword>
<feature type="domain" description="Glycosyltransferase 2-like" evidence="1">
    <location>
        <begin position="6"/>
        <end position="121"/>
    </location>
</feature>
<name>A0ABX1G4R6_9MICC</name>
<evidence type="ECO:0000313" key="3">
    <source>
        <dbReference type="Proteomes" id="UP000746595"/>
    </source>
</evidence>
<protein>
    <submittedName>
        <fullName evidence="2">Glycosyltransferase</fullName>
    </submittedName>
</protein>
<dbReference type="CDD" id="cd00761">
    <property type="entry name" value="Glyco_tranf_GTA_type"/>
    <property type="match status" value="1"/>
</dbReference>
<dbReference type="RefSeq" id="WP_168151445.1">
    <property type="nucleotide sequence ID" value="NZ_JAAWVT010000002.1"/>
</dbReference>
<evidence type="ECO:0000259" key="1">
    <source>
        <dbReference type="Pfam" id="PF00535"/>
    </source>
</evidence>
<sequence>MGLNLSVVIPVFKAREWVADCLNSLDRQTYSKELFEAILIFNGPDDGTLEYVEEFKVLHPSLDIVTLSSDVASATIARNEGAKVARGEHLTWLDIDDWISPEYLELLALSIGDAVVPMAQIVNVHLDGRKEILNAINNELFGKESSRLRPSEFVRAMTFMTAKLLPTEWVRKHPLGQELRSGEDVAFYGELMAEKTFLLDLMPAASGAVYYRRITSNSVSRGNSSRDFLVTQRAEVIRSLGNSCQLASVEIRKSLEQMMRSQASFIMRYIRENAEDYTSVIDQLIAMKIPSFPWASLQENPKKLVIAYNFAPFSDTGAAVASKRIRSGAESVDVISNDMSNVRSTNEENSLLSSPYVRWHHEVKSNAYFASESGIESFIGSGLEVVKKWKGRGRTYESLYSRSMWPASHFLAAAIKIDDPKIAWTAEFSDPARVTTTGSFRSSPISRQSFKDYFLHRGPTIYTSILEENPEVFNWSELLPYMFADRLIFTNQNQLTTMLGYAPSKLIDTILAKSVIAPQPTLPRSYYELESSVYSFPENRVNIAYFGEFYNTRGLGEVIEALELLSDEELQNISLSIFSSDLSPIRSTLPDRLQRNILLNPKVNYFKFLNLLDQFDCLIVNDAFTADHHNLNPYLPSKLSDYLGSTSKIWGITEKGSIMSTERLDYQSEIGSAIDAKRCLGEIIRDNIGGDLSSEGVTIDSGN</sequence>
<reference evidence="2 3" key="1">
    <citation type="submission" date="2020-04" db="EMBL/GenBank/DDBJ databases">
        <title>Paeniglutamicibacter sp. ANT13_2, a novel actinomycete isolated from sediment in Antarctica.</title>
        <authorList>
            <person name="Sakdapetsiri C."/>
            <person name="Pinyakong O."/>
        </authorList>
    </citation>
    <scope>NUCLEOTIDE SEQUENCE [LARGE SCALE GENOMIC DNA]</scope>
    <source>
        <strain evidence="2 3">ANT13_2</strain>
    </source>
</reference>
<dbReference type="SUPFAM" id="SSF53448">
    <property type="entry name" value="Nucleotide-diphospho-sugar transferases"/>
    <property type="match status" value="1"/>
</dbReference>
<dbReference type="InterPro" id="IPR029044">
    <property type="entry name" value="Nucleotide-diphossugar_trans"/>
</dbReference>
<dbReference type="Proteomes" id="UP000746595">
    <property type="component" value="Unassembled WGS sequence"/>
</dbReference>
<dbReference type="Gene3D" id="3.90.550.10">
    <property type="entry name" value="Spore Coat Polysaccharide Biosynthesis Protein SpsA, Chain A"/>
    <property type="match status" value="1"/>
</dbReference>
<proteinExistence type="predicted"/>
<accession>A0ABX1G4R6</accession>
<organism evidence="2 3">
    <name type="scientific">Paeniglutamicibacter terrestris</name>
    <dbReference type="NCBI Taxonomy" id="2723403"/>
    <lineage>
        <taxon>Bacteria</taxon>
        <taxon>Bacillati</taxon>
        <taxon>Actinomycetota</taxon>
        <taxon>Actinomycetes</taxon>
        <taxon>Micrococcales</taxon>
        <taxon>Micrococcaceae</taxon>
        <taxon>Paeniglutamicibacter</taxon>
    </lineage>
</organism>
<dbReference type="EMBL" id="JAAWVT010000002">
    <property type="protein sequence ID" value="NKG20591.1"/>
    <property type="molecule type" value="Genomic_DNA"/>
</dbReference>
<evidence type="ECO:0000313" key="2">
    <source>
        <dbReference type="EMBL" id="NKG20591.1"/>
    </source>
</evidence>